<dbReference type="PANTHER" id="PTHR16026">
    <property type="entry name" value="CARTILAGE ACIDIC PROTEIN 1"/>
    <property type="match status" value="1"/>
</dbReference>
<reference evidence="3 4" key="1">
    <citation type="submission" date="2017-05" db="EMBL/GenBank/DDBJ databases">
        <authorList>
            <person name="Varghese N."/>
            <person name="Submissions S."/>
        </authorList>
    </citation>
    <scope>NUCLEOTIDE SEQUENCE [LARGE SCALE GENOMIC DNA]</scope>
    <source>
        <strain evidence="3 4">DSM 25457</strain>
    </source>
</reference>
<evidence type="ECO:0000313" key="3">
    <source>
        <dbReference type="EMBL" id="SMP50344.1"/>
    </source>
</evidence>
<dbReference type="Proteomes" id="UP001158067">
    <property type="component" value="Unassembled WGS sequence"/>
</dbReference>
<protein>
    <submittedName>
        <fullName evidence="3">Repeat domain-containing protein</fullName>
    </submittedName>
</protein>
<dbReference type="Pfam" id="PF07593">
    <property type="entry name" value="UnbV_ASPIC"/>
    <property type="match status" value="1"/>
</dbReference>
<dbReference type="InterPro" id="IPR013517">
    <property type="entry name" value="FG-GAP"/>
</dbReference>
<accession>A0ABY1PWW6</accession>
<dbReference type="InterPro" id="IPR028994">
    <property type="entry name" value="Integrin_alpha_N"/>
</dbReference>
<dbReference type="Gene3D" id="1.25.40.10">
    <property type="entry name" value="Tetratricopeptide repeat domain"/>
    <property type="match status" value="2"/>
</dbReference>
<feature type="domain" description="ASPIC/UnbV" evidence="2">
    <location>
        <begin position="972"/>
        <end position="1037"/>
    </location>
</feature>
<evidence type="ECO:0000313" key="4">
    <source>
        <dbReference type="Proteomes" id="UP001158067"/>
    </source>
</evidence>
<sequence length="1050" mass="115597">MRCSAVAKASMVLGDSQNRLHAAMLCILLLMPGIAACSKTEPITDDRVKPSPRIRGETPSVFSKQAAVISVSPEPLHVQIPQLIKVEAYDNARAQLRNLLVADPQNWEAQYWWARVEEADGRLESAVALASEIPVEDPQFGLMSLGMAADLLIRMERYDEGLQRYLQIAKAAPSVALVRRQLASLLNRLGRRQEAIEHLRVLCRLGDITQTELASMLSRQDASITAGAQTGKSLQAQDASDWFGSAAIARDLISRGDPTAALQVLRQACSLEPQARAESHSRGNRLNPTVSPAAVALLGRVAVDLGDDDSLNHWAKLVDSDQRSQADHWYALGVLAIRDGFPPETSAGFLIEAVWQDPTDWVAYGLLENLMNQLGNEQAERSFHHCVLMIKRSIIAANQISEVPADSEDVFERLALSLEQLQRPLEANAWRTLAAYHLSDKRKSLEQLQKRYLELAGSKAAFASSDFVLGSLKRDPNIQQHRGDLLKTLRTSRSQLDSVKSAFGQPIQDNATRQSDSPDVALRWHRAAKSSGIDFRYHNAAQPKMQDFQIYEQFGGGVAALDYDRNGAIDFYFAQSAGTPLQNNGGLPNRLFAQRSQQYSDVTLSAEVDDRGYGLGVAVGDLNQDGFDDLIVCNFGPNTVLINQGDGTFQKVSLGDRWDAESWTCSIAVADIDGDQLPDVVEVNYLDDPNVFEVPALDSGGRYLTFLGPESYRPAIDRILYQQFDQTWVAEELTGAEDAEPGLGVVVADFDGEPGNEIFVANDMRPNQFWQREKEEMVDVAKLQGCAYSGRGGSSASMGIASGDFDGNGKLDLHVTNFYNEPVHLYLQQENHSFVDAVVPANLETESTPVLGFGTAAIDFENDGDLDLAVVNGHIEDLRFRNAPFKMKSQLFSQRDRRFEQRGVSDSDEGEDYFSTPVLGRGLIRTDWNRDGRVDLLATHLDCPAELLENQTQSSGNWLQLQLVGVDCERNAIGASVTVQTELGKKVEWLESGCGYSCSDERVLFFGLGDSRSIQAVSVRWPDGSVQELAACPLNQRALLVQGQSVFVVD</sequence>
<organism evidence="3 4">
    <name type="scientific">Neorhodopirellula lusitana</name>
    <dbReference type="NCBI Taxonomy" id="445327"/>
    <lineage>
        <taxon>Bacteria</taxon>
        <taxon>Pseudomonadati</taxon>
        <taxon>Planctomycetota</taxon>
        <taxon>Planctomycetia</taxon>
        <taxon>Pirellulales</taxon>
        <taxon>Pirellulaceae</taxon>
        <taxon>Neorhodopirellula</taxon>
    </lineage>
</organism>
<dbReference type="InterPro" id="IPR011519">
    <property type="entry name" value="UnbV_ASPIC"/>
</dbReference>
<dbReference type="PANTHER" id="PTHR16026:SF0">
    <property type="entry name" value="CARTILAGE ACIDIC PROTEIN 1"/>
    <property type="match status" value="1"/>
</dbReference>
<dbReference type="Pfam" id="PF13432">
    <property type="entry name" value="TPR_16"/>
    <property type="match status" value="2"/>
</dbReference>
<keyword evidence="4" id="KW-1185">Reference proteome</keyword>
<evidence type="ECO:0000256" key="1">
    <source>
        <dbReference type="ARBA" id="ARBA00022729"/>
    </source>
</evidence>
<keyword evidence="1" id="KW-0732">Signal</keyword>
<gene>
    <name evidence="3" type="ORF">SAMN06265222_10381</name>
</gene>
<dbReference type="InterPro" id="IPR011990">
    <property type="entry name" value="TPR-like_helical_dom_sf"/>
</dbReference>
<proteinExistence type="predicted"/>
<dbReference type="SUPFAM" id="SSF69318">
    <property type="entry name" value="Integrin alpha N-terminal domain"/>
    <property type="match status" value="1"/>
</dbReference>
<dbReference type="Gene3D" id="2.130.10.130">
    <property type="entry name" value="Integrin alpha, N-terminal"/>
    <property type="match status" value="2"/>
</dbReference>
<evidence type="ECO:0000259" key="2">
    <source>
        <dbReference type="Pfam" id="PF07593"/>
    </source>
</evidence>
<dbReference type="InterPro" id="IPR027039">
    <property type="entry name" value="Crtac1"/>
</dbReference>
<dbReference type="EMBL" id="FXUG01000003">
    <property type="protein sequence ID" value="SMP50344.1"/>
    <property type="molecule type" value="Genomic_DNA"/>
</dbReference>
<comment type="caution">
    <text evidence="3">The sequence shown here is derived from an EMBL/GenBank/DDBJ whole genome shotgun (WGS) entry which is preliminary data.</text>
</comment>
<dbReference type="SUPFAM" id="SSF48452">
    <property type="entry name" value="TPR-like"/>
    <property type="match status" value="1"/>
</dbReference>
<dbReference type="Pfam" id="PF13517">
    <property type="entry name" value="FG-GAP_3"/>
    <property type="match status" value="2"/>
</dbReference>
<name>A0ABY1PWW6_9BACT</name>